<accession>A0A2V1ILC8</accession>
<keyword evidence="2" id="KW-1185">Reference proteome</keyword>
<sequence>MSYIPSVNIEMNKVSDFRYIVTENAKLVAGNIVNSFNAGHHSFSIIGTYGTGKSSFILALENDLTNGNNQLIRNGVLGAPGGFEFVNIVGDYAPLARLLSNKLNSAENNPINALNWKRRESLTPSGTRD</sequence>
<dbReference type="AlphaFoldDB" id="A0A2V1ILC8"/>
<gene>
    <name evidence="1" type="ORF">C5O23_13105</name>
</gene>
<organism evidence="1 2">
    <name type="scientific">Duncaniella muris</name>
    <dbReference type="NCBI Taxonomy" id="2094150"/>
    <lineage>
        <taxon>Bacteria</taxon>
        <taxon>Pseudomonadati</taxon>
        <taxon>Bacteroidota</taxon>
        <taxon>Bacteroidia</taxon>
        <taxon>Bacteroidales</taxon>
        <taxon>Muribaculaceae</taxon>
        <taxon>Duncaniella</taxon>
    </lineage>
</organism>
<dbReference type="Proteomes" id="UP000244905">
    <property type="component" value="Unassembled WGS sequence"/>
</dbReference>
<dbReference type="RefSeq" id="WP_107033367.1">
    <property type="nucleotide sequence ID" value="NZ_PUEC01000046.1"/>
</dbReference>
<reference evidence="2" key="1">
    <citation type="submission" date="2018-02" db="EMBL/GenBank/DDBJ databases">
        <authorList>
            <person name="Clavel T."/>
            <person name="Strowig T."/>
        </authorList>
    </citation>
    <scope>NUCLEOTIDE SEQUENCE [LARGE SCALE GENOMIC DNA]</scope>
    <source>
        <strain evidence="2">DSM 103720</strain>
    </source>
</reference>
<dbReference type="EMBL" id="PUEC01000046">
    <property type="protein sequence ID" value="PWB00325.1"/>
    <property type="molecule type" value="Genomic_DNA"/>
</dbReference>
<evidence type="ECO:0000313" key="1">
    <source>
        <dbReference type="EMBL" id="PWB00325.1"/>
    </source>
</evidence>
<comment type="caution">
    <text evidence="1">The sequence shown here is derived from an EMBL/GenBank/DDBJ whole genome shotgun (WGS) entry which is preliminary data.</text>
</comment>
<evidence type="ECO:0008006" key="3">
    <source>
        <dbReference type="Google" id="ProtNLM"/>
    </source>
</evidence>
<evidence type="ECO:0000313" key="2">
    <source>
        <dbReference type="Proteomes" id="UP000244905"/>
    </source>
</evidence>
<proteinExistence type="predicted"/>
<name>A0A2V1ILC8_9BACT</name>
<dbReference type="GeneID" id="82527255"/>
<protein>
    <recommendedName>
        <fullName evidence="3">KAP NTPase domain-containing protein</fullName>
    </recommendedName>
</protein>